<dbReference type="EMBL" id="HF563609">
    <property type="protein sequence ID" value="CCP27589.1"/>
    <property type="molecule type" value="Genomic_DNA"/>
</dbReference>
<evidence type="ECO:0000256" key="4">
    <source>
        <dbReference type="ARBA" id="ARBA00011744"/>
    </source>
</evidence>
<dbReference type="RefSeq" id="WP_013779540.1">
    <property type="nucleotide sequence ID" value="NC_015519.1"/>
</dbReference>
<dbReference type="Proteomes" id="UP000010802">
    <property type="component" value="Chromosome"/>
</dbReference>
<dbReference type="CDD" id="cd04878">
    <property type="entry name" value="ACT_AHAS"/>
    <property type="match status" value="1"/>
</dbReference>
<evidence type="ECO:0000259" key="9">
    <source>
        <dbReference type="PROSITE" id="PS51671"/>
    </source>
</evidence>
<dbReference type="PANTHER" id="PTHR30239">
    <property type="entry name" value="ACETOLACTATE SYNTHASE SMALL SUBUNIT"/>
    <property type="match status" value="1"/>
</dbReference>
<dbReference type="SUPFAM" id="SSF55021">
    <property type="entry name" value="ACT-like"/>
    <property type="match status" value="2"/>
</dbReference>
<dbReference type="KEGG" id="tep:TepRe1_2521"/>
<dbReference type="GO" id="GO:0003984">
    <property type="term" value="F:acetolactate synthase activity"/>
    <property type="evidence" value="ECO:0007669"/>
    <property type="project" value="UniProtKB-UniRule"/>
</dbReference>
<dbReference type="STRING" id="1209989.TepRe1_2521"/>
<dbReference type="UniPathway" id="UPA00049">
    <property type="reaction ID" value="UER00059"/>
</dbReference>
<evidence type="ECO:0000313" key="11">
    <source>
        <dbReference type="Proteomes" id="UP000010802"/>
    </source>
</evidence>
<proteinExistence type="inferred from homology"/>
<dbReference type="GO" id="GO:0009097">
    <property type="term" value="P:isoleucine biosynthetic process"/>
    <property type="evidence" value="ECO:0007669"/>
    <property type="project" value="UniProtKB-UniRule"/>
</dbReference>
<dbReference type="InterPro" id="IPR045865">
    <property type="entry name" value="ACT-like_dom_sf"/>
</dbReference>
<comment type="subunit">
    <text evidence="4 8">Dimer of large and small chains.</text>
</comment>
<organism evidence="10 11">
    <name type="scientific">Tepidanaerobacter acetatoxydans (strain DSM 21804 / JCM 16047 / Re1)</name>
    <dbReference type="NCBI Taxonomy" id="1209989"/>
    <lineage>
        <taxon>Bacteria</taxon>
        <taxon>Bacillati</taxon>
        <taxon>Bacillota</taxon>
        <taxon>Clostridia</taxon>
        <taxon>Thermosediminibacterales</taxon>
        <taxon>Tepidanaerobacteraceae</taxon>
        <taxon>Tepidanaerobacter</taxon>
    </lineage>
</organism>
<evidence type="ECO:0000313" key="10">
    <source>
        <dbReference type="EMBL" id="CCP27589.1"/>
    </source>
</evidence>
<dbReference type="HOGENOM" id="CLU_055003_1_3_9"/>
<accession>L0S571</accession>
<feature type="domain" description="ACT" evidence="9">
    <location>
        <begin position="5"/>
        <end position="79"/>
    </location>
</feature>
<gene>
    <name evidence="10" type="primary">ilvH</name>
    <name evidence="10" type="ordered locus">TEPIRE1_2717</name>
</gene>
<dbReference type="InterPro" id="IPR054480">
    <property type="entry name" value="AHAS_small-like_ACT"/>
</dbReference>
<dbReference type="GO" id="GO:0005829">
    <property type="term" value="C:cytosol"/>
    <property type="evidence" value="ECO:0007669"/>
    <property type="project" value="TreeGrafter"/>
</dbReference>
<dbReference type="InterPro" id="IPR027271">
    <property type="entry name" value="Acetolactate_synth/TF_NikR_C"/>
</dbReference>
<evidence type="ECO:0000256" key="2">
    <source>
        <dbReference type="ARBA" id="ARBA00005025"/>
    </source>
</evidence>
<keyword evidence="5 8" id="KW-0028">Amino-acid biosynthesis</keyword>
<dbReference type="Gene3D" id="3.30.70.1150">
    <property type="entry name" value="ACT-like. Chain A, domain 2"/>
    <property type="match status" value="1"/>
</dbReference>
<comment type="pathway">
    <text evidence="1 8">Amino-acid biosynthesis; L-isoleucine biosynthesis; L-isoleucine from 2-oxobutanoate: step 1/4.</text>
</comment>
<sequence>MRRAIFSVLVHNEYGVVTRISGLFTRRGFNITSFTGEETDDPKISRITIVAEGDERELSQIKSQVEKLVDVIKVVELDAKASVQRELALIKVRTDDVNRTEVFQIVETFRGKIIDIESESVIVELTGDVSKVKAFLNLMKRYGIIEIVRTGGIALQRGKESIYDAPEPDKTPAKEEIQ</sequence>
<dbReference type="GO" id="GO:1990610">
    <property type="term" value="F:acetolactate synthase regulator activity"/>
    <property type="evidence" value="ECO:0007669"/>
    <property type="project" value="UniProtKB-UniRule"/>
</dbReference>
<evidence type="ECO:0000256" key="6">
    <source>
        <dbReference type="ARBA" id="ARBA00023304"/>
    </source>
</evidence>
<accession>F4LUH6</accession>
<protein>
    <recommendedName>
        <fullName evidence="8">Acetolactate synthase small subunit</fullName>
        <shortName evidence="8">AHAS</shortName>
        <shortName evidence="8">ALS</shortName>
        <ecNumber evidence="8">2.2.1.6</ecNumber>
    </recommendedName>
    <alternativeName>
        <fullName evidence="8">Acetohydroxy-acid synthase small subunit</fullName>
    </alternativeName>
</protein>
<keyword evidence="8 10" id="KW-0808">Transferase</keyword>
<dbReference type="Gene3D" id="3.30.70.260">
    <property type="match status" value="1"/>
</dbReference>
<dbReference type="KEGG" id="tae:TepiRe1_2717"/>
<comment type="catalytic activity">
    <reaction evidence="7 8">
        <text>2 pyruvate + H(+) = (2S)-2-acetolactate + CO2</text>
        <dbReference type="Rhea" id="RHEA:25249"/>
        <dbReference type="ChEBI" id="CHEBI:15361"/>
        <dbReference type="ChEBI" id="CHEBI:15378"/>
        <dbReference type="ChEBI" id="CHEBI:16526"/>
        <dbReference type="ChEBI" id="CHEBI:58476"/>
        <dbReference type="EC" id="2.2.1.6"/>
    </reaction>
</comment>
<dbReference type="PROSITE" id="PS51671">
    <property type="entry name" value="ACT"/>
    <property type="match status" value="1"/>
</dbReference>
<evidence type="ECO:0000256" key="7">
    <source>
        <dbReference type="ARBA" id="ARBA00048670"/>
    </source>
</evidence>
<dbReference type="EC" id="2.2.1.6" evidence="8"/>
<dbReference type="AlphaFoldDB" id="F4LUH6"/>
<dbReference type="GO" id="GO:0009099">
    <property type="term" value="P:L-valine biosynthetic process"/>
    <property type="evidence" value="ECO:0007669"/>
    <property type="project" value="UniProtKB-UniRule"/>
</dbReference>
<comment type="similarity">
    <text evidence="3 8">Belongs to the acetolactate synthase small subunit family.</text>
</comment>
<comment type="pathway">
    <text evidence="2 8">Amino-acid biosynthesis; L-valine biosynthesis; L-valine from pyruvate: step 1/4.</text>
</comment>
<evidence type="ECO:0000256" key="8">
    <source>
        <dbReference type="RuleBase" id="RU368092"/>
    </source>
</evidence>
<dbReference type="UniPathway" id="UPA00047">
    <property type="reaction ID" value="UER00055"/>
</dbReference>
<evidence type="ECO:0000256" key="3">
    <source>
        <dbReference type="ARBA" id="ARBA00006341"/>
    </source>
</evidence>
<keyword evidence="11" id="KW-1185">Reference proteome</keyword>
<dbReference type="PANTHER" id="PTHR30239:SF0">
    <property type="entry name" value="ACETOLACTATE SYNTHASE SMALL SUBUNIT 1, CHLOROPLASTIC"/>
    <property type="match status" value="1"/>
</dbReference>
<dbReference type="Pfam" id="PF22629">
    <property type="entry name" value="ACT_AHAS_ss"/>
    <property type="match status" value="1"/>
</dbReference>
<reference evidence="11" key="1">
    <citation type="journal article" date="2013" name="Genome Announc.">
        <title>First genome sequence of a syntrophic acetate-oxidizing bacterium, Tepidanaerobacter acetatoxydans strain Re1.</title>
        <authorList>
            <person name="Manzoor S."/>
            <person name="Bongcam-Rudloff E."/>
            <person name="Schnurer A."/>
            <person name="Muller B."/>
        </authorList>
    </citation>
    <scope>NUCLEOTIDE SEQUENCE [LARGE SCALE GENOMIC DNA]</scope>
    <source>
        <strain evidence="11">Re1</strain>
    </source>
</reference>
<dbReference type="InterPro" id="IPR002912">
    <property type="entry name" value="ACT_dom"/>
</dbReference>
<comment type="function">
    <text evidence="8">Catalyzes the conversion of 2 pyruvate molecules into acetolactate in the first common step of the biosynthetic pathway of the branched-amino acids such as leucine, isoleucine, and valine.</text>
</comment>
<dbReference type="Pfam" id="PF10369">
    <property type="entry name" value="ALS_ss_C"/>
    <property type="match status" value="1"/>
</dbReference>
<keyword evidence="6 8" id="KW-0100">Branched-chain amino acid biosynthesis</keyword>
<dbReference type="FunFam" id="3.30.70.1150:FF:000001">
    <property type="entry name" value="Acetolactate synthase small subunit"/>
    <property type="match status" value="1"/>
</dbReference>
<name>F4LUH6_TEPAE</name>
<evidence type="ECO:0000256" key="1">
    <source>
        <dbReference type="ARBA" id="ARBA00004974"/>
    </source>
</evidence>
<dbReference type="InterPro" id="IPR004789">
    <property type="entry name" value="Acetalactate_synth_ssu"/>
</dbReference>
<dbReference type="InterPro" id="IPR039557">
    <property type="entry name" value="AHAS_ACT"/>
</dbReference>
<dbReference type="OrthoDB" id="9787365at2"/>
<dbReference type="InterPro" id="IPR019455">
    <property type="entry name" value="Acetolactate_synth_ssu_C"/>
</dbReference>
<dbReference type="eggNOG" id="COG0440">
    <property type="taxonomic scope" value="Bacteria"/>
</dbReference>
<dbReference type="NCBIfam" id="NF008864">
    <property type="entry name" value="PRK11895.1"/>
    <property type="match status" value="1"/>
</dbReference>
<dbReference type="PATRIC" id="fig|1209989.3.peg.3113"/>
<dbReference type="NCBIfam" id="TIGR00119">
    <property type="entry name" value="acolac_sm"/>
    <property type="match status" value="1"/>
</dbReference>
<evidence type="ECO:0000256" key="5">
    <source>
        <dbReference type="ARBA" id="ARBA00022605"/>
    </source>
</evidence>